<feature type="domain" description="RING-type" evidence="15">
    <location>
        <begin position="28"/>
        <end position="234"/>
    </location>
</feature>
<evidence type="ECO:0000256" key="12">
    <source>
        <dbReference type="ARBA" id="ARBA00022833"/>
    </source>
</evidence>
<dbReference type="InterPro" id="IPR044066">
    <property type="entry name" value="TRIAD_supradom"/>
</dbReference>
<dbReference type="InterPro" id="IPR017907">
    <property type="entry name" value="Znf_RING_CS"/>
</dbReference>
<accession>A0A565CSV6</accession>
<comment type="cofactor">
    <cofactor evidence="2">
        <name>Zn(2+)</name>
        <dbReference type="ChEBI" id="CHEBI:29105"/>
    </cofactor>
</comment>
<proteinExistence type="inferred from homology"/>
<dbReference type="Proteomes" id="UP000489600">
    <property type="component" value="Unassembled WGS sequence"/>
</dbReference>
<keyword evidence="17" id="KW-1185">Reference proteome</keyword>
<evidence type="ECO:0000256" key="5">
    <source>
        <dbReference type="ARBA" id="ARBA00005884"/>
    </source>
</evidence>
<evidence type="ECO:0000313" key="16">
    <source>
        <dbReference type="EMBL" id="VVB16687.1"/>
    </source>
</evidence>
<dbReference type="InterPro" id="IPR001841">
    <property type="entry name" value="Znf_RING"/>
</dbReference>
<dbReference type="CDD" id="cd22584">
    <property type="entry name" value="Rcat_RBR_unk"/>
    <property type="match status" value="1"/>
</dbReference>
<evidence type="ECO:0000256" key="2">
    <source>
        <dbReference type="ARBA" id="ARBA00001947"/>
    </source>
</evidence>
<keyword evidence="11" id="KW-0833">Ubl conjugation pathway</keyword>
<evidence type="ECO:0000259" key="14">
    <source>
        <dbReference type="PROSITE" id="PS50089"/>
    </source>
</evidence>
<evidence type="ECO:0000259" key="15">
    <source>
        <dbReference type="PROSITE" id="PS51873"/>
    </source>
</evidence>
<dbReference type="PROSITE" id="PS51873">
    <property type="entry name" value="TRIAD"/>
    <property type="match status" value="1"/>
</dbReference>
<dbReference type="GO" id="GO:0061630">
    <property type="term" value="F:ubiquitin protein ligase activity"/>
    <property type="evidence" value="ECO:0007669"/>
    <property type="project" value="UniProtKB-EC"/>
</dbReference>
<dbReference type="GO" id="GO:0008270">
    <property type="term" value="F:zinc ion binding"/>
    <property type="evidence" value="ECO:0007669"/>
    <property type="project" value="UniProtKB-KW"/>
</dbReference>
<sequence>MGQLHHDYMACMDAGVRRRITLLAKATKKESCVICLDDDIDSDLMFLVGRCVHRFCFNCVRKHIQVTLLDGKIPDCPKHRCKTKLSIDRCNELLTPKLLLMWEQRIEEDSLPLSERVYCPYISCYYLMSKTDLSSSVEFGLRRCMKCRGFFCVDCKVPWHSRLLCTDYKKLQPDPQNDNNDVKLKSLAKLKGWRQCSKCQHMVERTCGCKHMTCKCGNHFCYELNGTARPILTA</sequence>
<feature type="domain" description="RING-type" evidence="14">
    <location>
        <begin position="32"/>
        <end position="80"/>
    </location>
</feature>
<dbReference type="OrthoDB" id="1024489at2759"/>
<dbReference type="AlphaFoldDB" id="A0A565CSV6"/>
<comment type="similarity">
    <text evidence="5">Belongs to the RBR family. Ariadne subfamily.</text>
</comment>
<dbReference type="SMART" id="SM00647">
    <property type="entry name" value="IBR"/>
    <property type="match status" value="1"/>
</dbReference>
<evidence type="ECO:0000256" key="6">
    <source>
        <dbReference type="ARBA" id="ARBA00012251"/>
    </source>
</evidence>
<dbReference type="InterPro" id="IPR031127">
    <property type="entry name" value="E3_UB_ligase_RBR"/>
</dbReference>
<name>A0A565CSV6_9BRAS</name>
<comment type="function">
    <text evidence="3">Might act as an E3 ubiquitin-protein ligase, or as part of E3 complex, which accepts ubiquitin from specific E2 ubiquitin-conjugating enzymes and then transfers it to substrates.</text>
</comment>
<evidence type="ECO:0000256" key="13">
    <source>
        <dbReference type="PROSITE-ProRule" id="PRU00175"/>
    </source>
</evidence>
<dbReference type="UniPathway" id="UPA00143"/>
<gene>
    <name evidence="16" type="ORF">ANE_LOCUS27131</name>
</gene>
<comment type="catalytic activity">
    <reaction evidence="1">
        <text>[E2 ubiquitin-conjugating enzyme]-S-ubiquitinyl-L-cysteine + [acceptor protein]-L-lysine = [E2 ubiquitin-conjugating enzyme]-L-cysteine + [acceptor protein]-N(6)-ubiquitinyl-L-lysine.</text>
        <dbReference type="EC" id="2.3.2.31"/>
    </reaction>
</comment>
<reference evidence="16" key="1">
    <citation type="submission" date="2019-07" db="EMBL/GenBank/DDBJ databases">
        <authorList>
            <person name="Dittberner H."/>
        </authorList>
    </citation>
    <scope>NUCLEOTIDE SEQUENCE [LARGE SCALE GENOMIC DNA]</scope>
</reference>
<comment type="caution">
    <text evidence="16">The sequence shown here is derived from an EMBL/GenBank/DDBJ whole genome shotgun (WGS) entry which is preliminary data.</text>
</comment>
<evidence type="ECO:0000313" key="17">
    <source>
        <dbReference type="Proteomes" id="UP000489600"/>
    </source>
</evidence>
<dbReference type="Pfam" id="PF00097">
    <property type="entry name" value="zf-C3HC4"/>
    <property type="match status" value="1"/>
</dbReference>
<dbReference type="GO" id="GO:0016567">
    <property type="term" value="P:protein ubiquitination"/>
    <property type="evidence" value="ECO:0007669"/>
    <property type="project" value="UniProtKB-UniPathway"/>
</dbReference>
<dbReference type="InterPro" id="IPR002867">
    <property type="entry name" value="IBR_dom"/>
</dbReference>
<evidence type="ECO:0000256" key="8">
    <source>
        <dbReference type="ARBA" id="ARBA00022723"/>
    </source>
</evidence>
<dbReference type="PROSITE" id="PS50089">
    <property type="entry name" value="ZF_RING_2"/>
    <property type="match status" value="1"/>
</dbReference>
<evidence type="ECO:0000256" key="10">
    <source>
        <dbReference type="ARBA" id="ARBA00022771"/>
    </source>
</evidence>
<dbReference type="Gene3D" id="1.20.120.1750">
    <property type="match status" value="1"/>
</dbReference>
<keyword evidence="7" id="KW-0808">Transferase</keyword>
<dbReference type="CDD" id="cd22582">
    <property type="entry name" value="BRcat_RBR_unk"/>
    <property type="match status" value="1"/>
</dbReference>
<dbReference type="PROSITE" id="PS00518">
    <property type="entry name" value="ZF_RING_1"/>
    <property type="match status" value="1"/>
</dbReference>
<dbReference type="EC" id="2.3.2.31" evidence="6"/>
<evidence type="ECO:0000256" key="1">
    <source>
        <dbReference type="ARBA" id="ARBA00001798"/>
    </source>
</evidence>
<keyword evidence="9" id="KW-0677">Repeat</keyword>
<comment type="pathway">
    <text evidence="4">Protein modification; protein ubiquitination.</text>
</comment>
<evidence type="ECO:0000256" key="11">
    <source>
        <dbReference type="ARBA" id="ARBA00022786"/>
    </source>
</evidence>
<evidence type="ECO:0000256" key="7">
    <source>
        <dbReference type="ARBA" id="ARBA00022679"/>
    </source>
</evidence>
<protein>
    <recommendedName>
        <fullName evidence="6">RBR-type E3 ubiquitin transferase</fullName>
        <ecNumber evidence="6">2.3.2.31</ecNumber>
    </recommendedName>
</protein>
<dbReference type="Pfam" id="PF01485">
    <property type="entry name" value="IBR"/>
    <property type="match status" value="1"/>
</dbReference>
<dbReference type="FunFam" id="3.30.40.10:FF:000230">
    <property type="entry name" value="RBR-type E3 ubiquitin transferase"/>
    <property type="match status" value="1"/>
</dbReference>
<dbReference type="Gene3D" id="3.30.40.10">
    <property type="entry name" value="Zinc/RING finger domain, C3HC4 (zinc finger)"/>
    <property type="match status" value="1"/>
</dbReference>
<keyword evidence="12" id="KW-0862">Zinc</keyword>
<evidence type="ECO:0000256" key="4">
    <source>
        <dbReference type="ARBA" id="ARBA00004906"/>
    </source>
</evidence>
<keyword evidence="10 13" id="KW-0863">Zinc-finger</keyword>
<organism evidence="16 17">
    <name type="scientific">Arabis nemorensis</name>
    <dbReference type="NCBI Taxonomy" id="586526"/>
    <lineage>
        <taxon>Eukaryota</taxon>
        <taxon>Viridiplantae</taxon>
        <taxon>Streptophyta</taxon>
        <taxon>Embryophyta</taxon>
        <taxon>Tracheophyta</taxon>
        <taxon>Spermatophyta</taxon>
        <taxon>Magnoliopsida</taxon>
        <taxon>eudicotyledons</taxon>
        <taxon>Gunneridae</taxon>
        <taxon>Pentapetalae</taxon>
        <taxon>rosids</taxon>
        <taxon>malvids</taxon>
        <taxon>Brassicales</taxon>
        <taxon>Brassicaceae</taxon>
        <taxon>Arabideae</taxon>
        <taxon>Arabis</taxon>
    </lineage>
</organism>
<evidence type="ECO:0000256" key="9">
    <source>
        <dbReference type="ARBA" id="ARBA00022737"/>
    </source>
</evidence>
<dbReference type="EMBL" id="CABITT030000008">
    <property type="protein sequence ID" value="VVB16687.1"/>
    <property type="molecule type" value="Genomic_DNA"/>
</dbReference>
<evidence type="ECO:0000256" key="3">
    <source>
        <dbReference type="ARBA" id="ARBA00003976"/>
    </source>
</evidence>
<dbReference type="PANTHER" id="PTHR11685">
    <property type="entry name" value="RBR FAMILY RING FINGER AND IBR DOMAIN-CONTAINING"/>
    <property type="match status" value="1"/>
</dbReference>
<keyword evidence="8" id="KW-0479">Metal-binding</keyword>
<dbReference type="InterPro" id="IPR013083">
    <property type="entry name" value="Znf_RING/FYVE/PHD"/>
</dbReference>
<dbReference type="SUPFAM" id="SSF57850">
    <property type="entry name" value="RING/U-box"/>
    <property type="match status" value="3"/>
</dbReference>
<dbReference type="InterPro" id="IPR018957">
    <property type="entry name" value="Znf_C3HC4_RING-type"/>
</dbReference>